<dbReference type="InterPro" id="IPR018713">
    <property type="entry name" value="MPAB/Lcp_cat_dom"/>
</dbReference>
<feature type="domain" description="ER-bound oxygenase mpaB/mpaB'/Rubber oxygenase catalytic" evidence="2">
    <location>
        <begin position="101"/>
        <end position="286"/>
    </location>
</feature>
<accession>A0ABM9MDV0</accession>
<evidence type="ECO:0000313" key="3">
    <source>
        <dbReference type="EMBL" id="CAJ1582859.1"/>
    </source>
</evidence>
<dbReference type="GO" id="GO:0016491">
    <property type="term" value="F:oxidoreductase activity"/>
    <property type="evidence" value="ECO:0007669"/>
    <property type="project" value="UniProtKB-KW"/>
</dbReference>
<dbReference type="EMBL" id="OY726395">
    <property type="protein sequence ID" value="CAJ1582859.1"/>
    <property type="molecule type" value="Genomic_DNA"/>
</dbReference>
<gene>
    <name evidence="3" type="ORF">MU0050_002315</name>
</gene>
<organism evidence="3 4">
    <name type="scientific">[Mycobacterium] wendilense</name>
    <dbReference type="NCBI Taxonomy" id="3064284"/>
    <lineage>
        <taxon>Bacteria</taxon>
        <taxon>Bacillati</taxon>
        <taxon>Actinomycetota</taxon>
        <taxon>Actinomycetes</taxon>
        <taxon>Mycobacteriales</taxon>
        <taxon>Mycobacteriaceae</taxon>
        <taxon>Mycolicibacter</taxon>
    </lineage>
</organism>
<protein>
    <submittedName>
        <fullName evidence="3">Oxygenase MpaB family protein</fullName>
        <ecNumber evidence="3">1.-.-.-</ecNumber>
    </submittedName>
</protein>
<evidence type="ECO:0000259" key="2">
    <source>
        <dbReference type="Pfam" id="PF09995"/>
    </source>
</evidence>
<evidence type="ECO:0000256" key="1">
    <source>
        <dbReference type="SAM" id="MobiDB-lite"/>
    </source>
</evidence>
<name>A0ABM9MDV0_9MYCO</name>
<dbReference type="PANTHER" id="PTHR36151">
    <property type="entry name" value="BLR2777 PROTEIN"/>
    <property type="match status" value="1"/>
</dbReference>
<reference evidence="3 4" key="1">
    <citation type="submission" date="2023-08" db="EMBL/GenBank/DDBJ databases">
        <authorList>
            <person name="Folkvardsen B D."/>
            <person name="Norman A."/>
        </authorList>
    </citation>
    <scope>NUCLEOTIDE SEQUENCE [LARGE SCALE GENOMIC DNA]</scope>
    <source>
        <strain evidence="3 4">Mu0050</strain>
    </source>
</reference>
<dbReference type="Pfam" id="PF09995">
    <property type="entry name" value="MPAB_Lcp_cat"/>
    <property type="match status" value="1"/>
</dbReference>
<keyword evidence="3" id="KW-0560">Oxidoreductase</keyword>
<feature type="region of interest" description="Disordered" evidence="1">
    <location>
        <begin position="1"/>
        <end position="24"/>
    </location>
</feature>
<dbReference type="Proteomes" id="UP001190466">
    <property type="component" value="Chromosome"/>
</dbReference>
<keyword evidence="4" id="KW-1185">Reference proteome</keyword>
<proteinExistence type="predicted"/>
<dbReference type="EC" id="1.-.-.-" evidence="3"/>
<sequence length="342" mass="37931">MTVASTSTPEHPPRQSASTERRSEWAVDNQTDFGFFGPDSISWEVLAAPAVSLMIAQITNLLEAPHVDFQSILLDHDPLYLTNTKKQRSWRGDPTKKGGRITDRLRRTVVGPLPIIFGDREAARRCADRLTAYHRPMRGINAEDGRPYSAVDADTMLFAAVTISHGALIAYERYAFRGLKWPARLPAEMRDRFFAETAELAVLMGVPRERIPVTAREVDEYYRGQAHKYRTRKGYFGNQLRAAASQFKFSSADSVVSAAADVVLLTSTFLAYSAIPRPCRRRHHIPAVADPLLATVHFAVLPLFGLLQIPAVGRLVAGAYIGTENVDAITRSLSARTGTPKR</sequence>
<dbReference type="PANTHER" id="PTHR36151:SF3">
    <property type="entry name" value="ER-BOUND OXYGENASE MPAB_MPAB'_RUBBER OXYGENASE CATALYTIC DOMAIN-CONTAINING PROTEIN"/>
    <property type="match status" value="1"/>
</dbReference>
<evidence type="ECO:0000313" key="4">
    <source>
        <dbReference type="Proteomes" id="UP001190466"/>
    </source>
</evidence>
<dbReference type="RefSeq" id="WP_316516794.1">
    <property type="nucleotide sequence ID" value="NZ_OY726395.1"/>
</dbReference>